<feature type="domain" description="C2H2-type" evidence="3">
    <location>
        <begin position="325"/>
        <end position="347"/>
    </location>
</feature>
<feature type="compositionally biased region" description="Basic and acidic residues" evidence="2">
    <location>
        <begin position="15"/>
        <end position="32"/>
    </location>
</feature>
<keyword evidence="1" id="KW-0862">Zinc</keyword>
<organism evidence="4 5">
    <name type="scientific">Nyssa sinensis</name>
    <dbReference type="NCBI Taxonomy" id="561372"/>
    <lineage>
        <taxon>Eukaryota</taxon>
        <taxon>Viridiplantae</taxon>
        <taxon>Streptophyta</taxon>
        <taxon>Embryophyta</taxon>
        <taxon>Tracheophyta</taxon>
        <taxon>Spermatophyta</taxon>
        <taxon>Magnoliopsida</taxon>
        <taxon>eudicotyledons</taxon>
        <taxon>Gunneridae</taxon>
        <taxon>Pentapetalae</taxon>
        <taxon>asterids</taxon>
        <taxon>Cornales</taxon>
        <taxon>Nyssaceae</taxon>
        <taxon>Nyssa</taxon>
    </lineage>
</organism>
<dbReference type="Gene3D" id="3.30.160.60">
    <property type="entry name" value="Classic Zinc Finger"/>
    <property type="match status" value="1"/>
</dbReference>
<evidence type="ECO:0000259" key="3">
    <source>
        <dbReference type="PROSITE" id="PS50157"/>
    </source>
</evidence>
<feature type="region of interest" description="Disordered" evidence="2">
    <location>
        <begin position="1"/>
        <end position="32"/>
    </location>
</feature>
<evidence type="ECO:0000256" key="1">
    <source>
        <dbReference type="PROSITE-ProRule" id="PRU00042"/>
    </source>
</evidence>
<feature type="domain" description="C2H2-type" evidence="3">
    <location>
        <begin position="35"/>
        <end position="62"/>
    </location>
</feature>
<proteinExistence type="predicted"/>
<sequence length="409" mass="45404">MDFEGGGNASYGLRENPKKSWRVSDPKHGTSKKENLCKKCGKGFHTLRALSGHMRCHSMEGREENLCKKCGKGFDSMRALFGHMRSHSKRSRVSNESVESQSDYEAACPIRKKRSRTRGVKNWDGFISVTESSDNNSVIFEAQLSNPSKEIAKSDGGKLVCLGDEAGKMMNPGAKLDSCVSGSGNVLLGSCEFDSGFASNDEKKVELEVSVDEILGSDEFKKPKLDDESGIELLDTEIEKRSESIEVELEKDLTKEVVLDQAESKFLKSTSSKKARFDVHDSELRGNSFDRTNSNSQTECKENSLGQDANGVAMTSNELKKSKDRECPICFKVFASGQALGGHKRAHYVGLSESRTKETMLIEQEFPDIQNIFDLNLPVTLEKEVNDDAGFKLWWVGSDHEREPLVISN</sequence>
<dbReference type="SUPFAM" id="SSF57667">
    <property type="entry name" value="beta-beta-alpha zinc fingers"/>
    <property type="match status" value="1"/>
</dbReference>
<dbReference type="Proteomes" id="UP000325577">
    <property type="component" value="Linkage Group LG2"/>
</dbReference>
<dbReference type="PROSITE" id="PS50157">
    <property type="entry name" value="ZINC_FINGER_C2H2_2"/>
    <property type="match status" value="3"/>
</dbReference>
<dbReference type="Pfam" id="PF13912">
    <property type="entry name" value="zf-C2H2_6"/>
    <property type="match status" value="3"/>
</dbReference>
<dbReference type="InterPro" id="IPR013087">
    <property type="entry name" value="Znf_C2H2_type"/>
</dbReference>
<gene>
    <name evidence="4" type="ORF">F0562_005131</name>
</gene>
<dbReference type="PANTHER" id="PTHR46869:SF9">
    <property type="entry name" value="C2H2-TYPE DOMAIN-CONTAINING PROTEIN"/>
    <property type="match status" value="1"/>
</dbReference>
<keyword evidence="5" id="KW-1185">Reference proteome</keyword>
<feature type="domain" description="C2H2-type" evidence="3">
    <location>
        <begin position="65"/>
        <end position="92"/>
    </location>
</feature>
<evidence type="ECO:0000256" key="2">
    <source>
        <dbReference type="SAM" id="MobiDB-lite"/>
    </source>
</evidence>
<dbReference type="EMBL" id="CM018043">
    <property type="protein sequence ID" value="KAA8530422.1"/>
    <property type="molecule type" value="Genomic_DNA"/>
</dbReference>
<dbReference type="OrthoDB" id="6077919at2759"/>
<dbReference type="PROSITE" id="PS00028">
    <property type="entry name" value="ZINC_FINGER_C2H2_1"/>
    <property type="match status" value="3"/>
</dbReference>
<reference evidence="4 5" key="1">
    <citation type="submission" date="2019-09" db="EMBL/GenBank/DDBJ databases">
        <title>A chromosome-level genome assembly of the Chinese tupelo Nyssa sinensis.</title>
        <authorList>
            <person name="Yang X."/>
            <person name="Kang M."/>
            <person name="Yang Y."/>
            <person name="Xiong H."/>
            <person name="Wang M."/>
            <person name="Zhang Z."/>
            <person name="Wang Z."/>
            <person name="Wu H."/>
            <person name="Ma T."/>
            <person name="Liu J."/>
            <person name="Xi Z."/>
        </authorList>
    </citation>
    <scope>NUCLEOTIDE SEQUENCE [LARGE SCALE GENOMIC DNA]</scope>
    <source>
        <strain evidence="4">J267</strain>
        <tissue evidence="4">Leaf</tissue>
    </source>
</reference>
<protein>
    <recommendedName>
        <fullName evidence="3">C2H2-type domain-containing protein</fullName>
    </recommendedName>
</protein>
<name>A0A5J5AKU7_9ASTE</name>
<keyword evidence="1" id="KW-0863">Zinc-finger</keyword>
<accession>A0A5J5AKU7</accession>
<keyword evidence="1" id="KW-0479">Metal-binding</keyword>
<dbReference type="PANTHER" id="PTHR46869">
    <property type="entry name" value="C2H2-LIKE ZINC FINGER PROTEIN"/>
    <property type="match status" value="1"/>
</dbReference>
<evidence type="ECO:0000313" key="4">
    <source>
        <dbReference type="EMBL" id="KAA8530422.1"/>
    </source>
</evidence>
<evidence type="ECO:0000313" key="5">
    <source>
        <dbReference type="Proteomes" id="UP000325577"/>
    </source>
</evidence>
<dbReference type="InterPro" id="IPR036236">
    <property type="entry name" value="Znf_C2H2_sf"/>
</dbReference>
<dbReference type="GO" id="GO:0008270">
    <property type="term" value="F:zinc ion binding"/>
    <property type="evidence" value="ECO:0007669"/>
    <property type="project" value="UniProtKB-KW"/>
</dbReference>
<dbReference type="AlphaFoldDB" id="A0A5J5AKU7"/>
<dbReference type="SMART" id="SM00355">
    <property type="entry name" value="ZnF_C2H2"/>
    <property type="match status" value="3"/>
</dbReference>